<protein>
    <submittedName>
        <fullName evidence="2">Methyltransferase type 11</fullName>
    </submittedName>
</protein>
<reference evidence="2 3" key="1">
    <citation type="submission" date="2020-10" db="EMBL/GenBank/DDBJ databases">
        <title>Connecting structure to function with the recovery of over 1000 high-quality activated sludge metagenome-assembled genomes encoding full-length rRNA genes using long-read sequencing.</title>
        <authorList>
            <person name="Singleton C.M."/>
            <person name="Petriglieri F."/>
            <person name="Kristensen J.M."/>
            <person name="Kirkegaard R.H."/>
            <person name="Michaelsen T.Y."/>
            <person name="Andersen M.H."/>
            <person name="Karst S.M."/>
            <person name="Dueholm M.S."/>
            <person name="Nielsen P.H."/>
            <person name="Albertsen M."/>
        </authorList>
    </citation>
    <scope>NUCLEOTIDE SEQUENCE [LARGE SCALE GENOMIC DNA]</scope>
    <source>
        <strain evidence="2">EsbW_18-Q3-R4-48_BATAC.285</strain>
    </source>
</reference>
<dbReference type="GO" id="GO:0008168">
    <property type="term" value="F:methyltransferase activity"/>
    <property type="evidence" value="ECO:0007669"/>
    <property type="project" value="UniProtKB-KW"/>
</dbReference>
<sequence length="839" mass="90509">MAITINFQPFALGTTDTEGNRLGSIDPRLSRTNYFDGQLLKASDLTRDQIYLDERLLELGQSFGSGIAEGLELSLVDNHLLRIGPGLAIAPSGRVLQLSGHSLQADLQNSALIATLNQGAYRQFQRGLYAVALQHAEVVSGVAEAYPADLASRRQWRVSAYSEGVELVLVPLPVPLPRGNGLAVRAALARELVHASGRLSLPSDDAIALGLLAIEQMRPQWLDFGLVRRPLRSPLAGEAVQLDLAAHYRELFADVLASRQSAGQRGGFAASQYFRLLPPCGPLPKAAIDPVAGTQTFFPKEYDIGVAPVRRSDLPRLLADSSLLAPIDLERDQDIDLMVLVPLDEQAFALRARQLEADPSVGATGRTGLLARLDVLSLRLFTAPRVHRIDTDAAVWKQIWESVPEHDLLFVRRPPRTAETNVSAVVLARGFALPDLEKGLPPDLEGLEKQIDSALERAGEAEAAAGRLTQTNADLRASIAKLEASLALGSDTRLTDALAQVQALEKELAEAQARLATMISGERNAAILANALAASSDKITELQGELTVLRKKLDEALNDHSVDEATRKQIEQLTQALANSENQLATLGQEAERSRALLAETRLTLERTAAELAAAQRRIEELGNSGGASDEALQAAEKKIQELRVTLDAASAQISTTKVQLDKALADADTARRDAQSANEALSKNLATIEQLQAQLNTQTALASTAQADLDAARKSLATAQAELVRRVDLRAELALADVARLRGAKSLAAEKLDDRIGDQNTIRLAVLEILLLVERSHDGLLWASLSEIGEAPKRFIELRSQLDKMVANQLSVPQAFAEIGANFGLSADLVKRWREAAG</sequence>
<name>A0A935PZK3_9PROT</name>
<dbReference type="EMBL" id="JADJMH010000005">
    <property type="protein sequence ID" value="MBK7674791.1"/>
    <property type="molecule type" value="Genomic_DNA"/>
</dbReference>
<dbReference type="GO" id="GO:0032259">
    <property type="term" value="P:methylation"/>
    <property type="evidence" value="ECO:0007669"/>
    <property type="project" value="UniProtKB-KW"/>
</dbReference>
<evidence type="ECO:0000313" key="2">
    <source>
        <dbReference type="EMBL" id="MBK7674791.1"/>
    </source>
</evidence>
<evidence type="ECO:0000313" key="3">
    <source>
        <dbReference type="Proteomes" id="UP000697998"/>
    </source>
</evidence>
<organism evidence="2 3">
    <name type="scientific">Candidatus Accumulibacter proximus</name>
    <dbReference type="NCBI Taxonomy" id="2954385"/>
    <lineage>
        <taxon>Bacteria</taxon>
        <taxon>Pseudomonadati</taxon>
        <taxon>Pseudomonadota</taxon>
        <taxon>Betaproteobacteria</taxon>
        <taxon>Candidatus Accumulibacter</taxon>
    </lineage>
</organism>
<keyword evidence="1" id="KW-0175">Coiled coil</keyword>
<proteinExistence type="predicted"/>
<keyword evidence="2" id="KW-0489">Methyltransferase</keyword>
<evidence type="ECO:0000256" key="1">
    <source>
        <dbReference type="SAM" id="Coils"/>
    </source>
</evidence>
<gene>
    <name evidence="2" type="ORF">IPJ27_08460</name>
</gene>
<dbReference type="SUPFAM" id="SSF57997">
    <property type="entry name" value="Tropomyosin"/>
    <property type="match status" value="1"/>
</dbReference>
<accession>A0A935PZK3</accession>
<keyword evidence="2" id="KW-0808">Transferase</keyword>
<feature type="coiled-coil region" evidence="1">
    <location>
        <begin position="494"/>
        <end position="723"/>
    </location>
</feature>
<dbReference type="AlphaFoldDB" id="A0A935PZK3"/>
<comment type="caution">
    <text evidence="2">The sequence shown here is derived from an EMBL/GenBank/DDBJ whole genome shotgun (WGS) entry which is preliminary data.</text>
</comment>
<dbReference type="Proteomes" id="UP000697998">
    <property type="component" value="Unassembled WGS sequence"/>
</dbReference>